<feature type="compositionally biased region" description="Pro residues" evidence="1">
    <location>
        <begin position="41"/>
        <end position="54"/>
    </location>
</feature>
<evidence type="ECO:0000256" key="2">
    <source>
        <dbReference type="SAM" id="Phobius"/>
    </source>
</evidence>
<comment type="caution">
    <text evidence="3">The sequence shown here is derived from an EMBL/GenBank/DDBJ whole genome shotgun (WGS) entry which is preliminary data.</text>
</comment>
<proteinExistence type="predicted"/>
<keyword evidence="4" id="KW-1185">Reference proteome</keyword>
<dbReference type="RefSeq" id="WP_120675766.1">
    <property type="nucleotide sequence ID" value="NZ_RBAL01000002.1"/>
</dbReference>
<keyword evidence="2" id="KW-0472">Membrane</keyword>
<dbReference type="Proteomes" id="UP000272474">
    <property type="component" value="Unassembled WGS sequence"/>
</dbReference>
<protein>
    <submittedName>
        <fullName evidence="3">Uncharacterized protein</fullName>
    </submittedName>
</protein>
<keyword evidence="2" id="KW-1133">Transmembrane helix</keyword>
<accession>A0A3A9ZBT4</accession>
<dbReference type="EMBL" id="RBAL01000002">
    <property type="protein sequence ID" value="RKN45750.1"/>
    <property type="molecule type" value="Genomic_DNA"/>
</dbReference>
<feature type="transmembrane region" description="Helical" evidence="2">
    <location>
        <begin position="114"/>
        <end position="135"/>
    </location>
</feature>
<feature type="compositionally biased region" description="Pro residues" evidence="1">
    <location>
        <begin position="66"/>
        <end position="80"/>
    </location>
</feature>
<keyword evidence="2" id="KW-0812">Transmembrane</keyword>
<feature type="compositionally biased region" description="Low complexity" evidence="1">
    <location>
        <begin position="55"/>
        <end position="65"/>
    </location>
</feature>
<name>A0A3A9ZBT4_9ACTN</name>
<gene>
    <name evidence="3" type="ORF">D7294_04635</name>
</gene>
<feature type="compositionally biased region" description="Gly residues" evidence="1">
    <location>
        <begin position="1"/>
        <end position="23"/>
    </location>
</feature>
<feature type="compositionally biased region" description="Pro residues" evidence="1">
    <location>
        <begin position="87"/>
        <end position="99"/>
    </location>
</feature>
<sequence>MSQEGSGFGGRQEGPGVPQGGPYGSPPPGQGAPGPGFGQQVPPPGAQPPAPPQGQPGAYPQAQPGAYPPPGQPGPQPYPPQGQSYPPAGPQWQVPPAPGPQGGGPGRPGRSRTAGIAIAAVVAIAALATVIVVAVNGSGDDEADGGSGGSDGSGETHQLVLPVTSGDFRISGQARTSDSLDADNLASIGVTGAESTTGLYYAGITPDEAGALTDLSQLGGREVSTLAVIGVWGTVADPEAAAAGLLEVGAGLQGENGGTAITLVGEPQDMQPSGIGEAVMKCQYAEAPDPATGQTAQVPLCAWADDHTVGFTVLQRQNATGTVDVPLDVAADHTSALRTASLVETSSSPAD</sequence>
<evidence type="ECO:0000256" key="1">
    <source>
        <dbReference type="SAM" id="MobiDB-lite"/>
    </source>
</evidence>
<dbReference type="OrthoDB" id="4350888at2"/>
<reference evidence="3 4" key="1">
    <citation type="journal article" date="2014" name="Int. J. Syst. Evol. Microbiol.">
        <title>Streptomyces hoynatensis sp. nov., isolated from deep marine sediment.</title>
        <authorList>
            <person name="Veyisoglu A."/>
            <person name="Sahin N."/>
        </authorList>
    </citation>
    <scope>NUCLEOTIDE SEQUENCE [LARGE SCALE GENOMIC DNA]</scope>
    <source>
        <strain evidence="3 4">KCTC 29097</strain>
    </source>
</reference>
<dbReference type="AlphaFoldDB" id="A0A3A9ZBT4"/>
<evidence type="ECO:0000313" key="3">
    <source>
        <dbReference type="EMBL" id="RKN45750.1"/>
    </source>
</evidence>
<feature type="region of interest" description="Disordered" evidence="1">
    <location>
        <begin position="1"/>
        <end position="111"/>
    </location>
</feature>
<organism evidence="3 4">
    <name type="scientific">Streptomyces hoynatensis</name>
    <dbReference type="NCBI Taxonomy" id="1141874"/>
    <lineage>
        <taxon>Bacteria</taxon>
        <taxon>Bacillati</taxon>
        <taxon>Actinomycetota</taxon>
        <taxon>Actinomycetes</taxon>
        <taxon>Kitasatosporales</taxon>
        <taxon>Streptomycetaceae</taxon>
        <taxon>Streptomyces</taxon>
    </lineage>
</organism>
<evidence type="ECO:0000313" key="4">
    <source>
        <dbReference type="Proteomes" id="UP000272474"/>
    </source>
</evidence>